<accession>A0A3M6TU49</accession>
<proteinExistence type="predicted"/>
<evidence type="ECO:0000256" key="1">
    <source>
        <dbReference type="SAM" id="MobiDB-lite"/>
    </source>
</evidence>
<protein>
    <submittedName>
        <fullName evidence="2">Uncharacterized protein</fullName>
    </submittedName>
</protein>
<comment type="caution">
    <text evidence="2">The sequence shown here is derived from an EMBL/GenBank/DDBJ whole genome shotgun (WGS) entry which is preliminary data.</text>
</comment>
<gene>
    <name evidence="2" type="ORF">pdam_00020000</name>
</gene>
<sequence>MHEMAKFFHKKSEFKEKAQQIVQTNLEKMRARFKQFIESASEIVERNSDSVLSHIRGARVGSFEEMSAMEEELLKLETWSRKLREITDCLQVVRKELDELKDWLKVNDTVPSDDQTENQSSVQTAEYKPYTQI</sequence>
<organism evidence="2 3">
    <name type="scientific">Pocillopora damicornis</name>
    <name type="common">Cauliflower coral</name>
    <name type="synonym">Millepora damicornis</name>
    <dbReference type="NCBI Taxonomy" id="46731"/>
    <lineage>
        <taxon>Eukaryota</taxon>
        <taxon>Metazoa</taxon>
        <taxon>Cnidaria</taxon>
        <taxon>Anthozoa</taxon>
        <taxon>Hexacorallia</taxon>
        <taxon>Scleractinia</taxon>
        <taxon>Astrocoeniina</taxon>
        <taxon>Pocilloporidae</taxon>
        <taxon>Pocillopora</taxon>
    </lineage>
</organism>
<feature type="compositionally biased region" description="Polar residues" evidence="1">
    <location>
        <begin position="109"/>
        <end position="124"/>
    </location>
</feature>
<feature type="region of interest" description="Disordered" evidence="1">
    <location>
        <begin position="109"/>
        <end position="133"/>
    </location>
</feature>
<dbReference type="EMBL" id="RCHS01002933">
    <property type="protein sequence ID" value="RMX44876.1"/>
    <property type="molecule type" value="Genomic_DNA"/>
</dbReference>
<dbReference type="AlphaFoldDB" id="A0A3M6TU49"/>
<reference evidence="2 3" key="1">
    <citation type="journal article" date="2018" name="Sci. Rep.">
        <title>Comparative analysis of the Pocillopora damicornis genome highlights role of immune system in coral evolution.</title>
        <authorList>
            <person name="Cunning R."/>
            <person name="Bay R.A."/>
            <person name="Gillette P."/>
            <person name="Baker A.C."/>
            <person name="Traylor-Knowles N."/>
        </authorList>
    </citation>
    <scope>NUCLEOTIDE SEQUENCE [LARGE SCALE GENOMIC DNA]</scope>
    <source>
        <strain evidence="2">RSMAS</strain>
        <tissue evidence="2">Whole animal</tissue>
    </source>
</reference>
<keyword evidence="3" id="KW-1185">Reference proteome</keyword>
<name>A0A3M6TU49_POCDA</name>
<evidence type="ECO:0000313" key="2">
    <source>
        <dbReference type="EMBL" id="RMX44876.1"/>
    </source>
</evidence>
<evidence type="ECO:0000313" key="3">
    <source>
        <dbReference type="Proteomes" id="UP000275408"/>
    </source>
</evidence>
<dbReference type="Proteomes" id="UP000275408">
    <property type="component" value="Unassembled WGS sequence"/>
</dbReference>